<sequence length="200" mass="22805">MVDEDLKKRGRLELRKKKSTNNETEDSKYMPTLPFPRKQRREKLDKQFERFLEVFKQVHVNIPFTEVLSQMPAYANFMKEILSKKRKVEDTSVLKLTAHCSAILQNKIPNKCGDSGSFTIPCSLGSTIFQKSLCDLGASINLMSLSIFRKLEGETGEIRSIPIFLLLANQTTIIPKGMVEDVLVRVGKFVIPVHFIVVNM</sequence>
<evidence type="ECO:0000313" key="3">
    <source>
        <dbReference type="RefSeq" id="XP_016475666.1"/>
    </source>
</evidence>
<proteinExistence type="predicted"/>
<reference evidence="2" key="1">
    <citation type="journal article" date="2014" name="Nat. Commun.">
        <title>The tobacco genome sequence and its comparison with those of tomato and potato.</title>
        <authorList>
            <person name="Sierro N."/>
            <person name="Battey J.N."/>
            <person name="Ouadi S."/>
            <person name="Bakaher N."/>
            <person name="Bovet L."/>
            <person name="Willig A."/>
            <person name="Goepfert S."/>
            <person name="Peitsch M.C."/>
            <person name="Ivanov N.V."/>
        </authorList>
    </citation>
    <scope>NUCLEOTIDE SEQUENCE [LARGE SCALE GENOMIC DNA]</scope>
</reference>
<dbReference type="Proteomes" id="UP000790787">
    <property type="component" value="Chromosome 4"/>
</dbReference>
<dbReference type="GeneID" id="107797304"/>
<feature type="region of interest" description="Disordered" evidence="1">
    <location>
        <begin position="1"/>
        <end position="33"/>
    </location>
</feature>
<name>A0A1S4AG92_TOBAC</name>
<feature type="compositionally biased region" description="Basic and acidic residues" evidence="1">
    <location>
        <begin position="1"/>
        <end position="13"/>
    </location>
</feature>
<dbReference type="PANTHER" id="PTHR33067">
    <property type="entry name" value="RNA-DIRECTED DNA POLYMERASE-RELATED"/>
    <property type="match status" value="1"/>
</dbReference>
<gene>
    <name evidence="3" type="primary">LOC107797304</name>
</gene>
<protein>
    <submittedName>
        <fullName evidence="3">Uncharacterized protein LOC107797304</fullName>
    </submittedName>
</protein>
<dbReference type="AlphaFoldDB" id="A0A1S4AG92"/>
<dbReference type="PaxDb" id="4097-A0A1S4AG92"/>
<dbReference type="Gene3D" id="2.40.70.10">
    <property type="entry name" value="Acid Proteases"/>
    <property type="match status" value="1"/>
</dbReference>
<accession>A0A1S4AG92</accession>
<keyword evidence="2" id="KW-1185">Reference proteome</keyword>
<dbReference type="OrthoDB" id="1937287at2759"/>
<evidence type="ECO:0000256" key="1">
    <source>
        <dbReference type="SAM" id="MobiDB-lite"/>
    </source>
</evidence>
<dbReference type="KEGG" id="nta:107797304"/>
<reference evidence="3" key="2">
    <citation type="submission" date="2025-08" db="UniProtKB">
        <authorList>
            <consortium name="RefSeq"/>
        </authorList>
    </citation>
    <scope>IDENTIFICATION</scope>
    <source>
        <tissue evidence="3">Leaf</tissue>
    </source>
</reference>
<dbReference type="RefSeq" id="XP_016475666.1">
    <property type="nucleotide sequence ID" value="XM_016620180.1"/>
</dbReference>
<dbReference type="CDD" id="cd00303">
    <property type="entry name" value="retropepsin_like"/>
    <property type="match status" value="1"/>
</dbReference>
<organism evidence="2 3">
    <name type="scientific">Nicotiana tabacum</name>
    <name type="common">Common tobacco</name>
    <dbReference type="NCBI Taxonomy" id="4097"/>
    <lineage>
        <taxon>Eukaryota</taxon>
        <taxon>Viridiplantae</taxon>
        <taxon>Streptophyta</taxon>
        <taxon>Embryophyta</taxon>
        <taxon>Tracheophyta</taxon>
        <taxon>Spermatophyta</taxon>
        <taxon>Magnoliopsida</taxon>
        <taxon>eudicotyledons</taxon>
        <taxon>Gunneridae</taxon>
        <taxon>Pentapetalae</taxon>
        <taxon>asterids</taxon>
        <taxon>lamiids</taxon>
        <taxon>Solanales</taxon>
        <taxon>Solanaceae</taxon>
        <taxon>Nicotianoideae</taxon>
        <taxon>Nicotianeae</taxon>
        <taxon>Nicotiana</taxon>
    </lineage>
</organism>
<dbReference type="InterPro" id="IPR021109">
    <property type="entry name" value="Peptidase_aspartic_dom_sf"/>
</dbReference>
<dbReference type="PANTHER" id="PTHR33067:SF31">
    <property type="entry name" value="RNA-DIRECTED DNA POLYMERASE"/>
    <property type="match status" value="1"/>
</dbReference>
<evidence type="ECO:0000313" key="2">
    <source>
        <dbReference type="Proteomes" id="UP000790787"/>
    </source>
</evidence>